<comment type="caution">
    <text evidence="3">The sequence shown here is derived from an EMBL/GenBank/DDBJ whole genome shotgun (WGS) entry which is preliminary data.</text>
</comment>
<dbReference type="PROSITE" id="PS50968">
    <property type="entry name" value="BIOTINYL_LIPOYL"/>
    <property type="match status" value="1"/>
</dbReference>
<evidence type="ECO:0000313" key="4">
    <source>
        <dbReference type="Proteomes" id="UP001265550"/>
    </source>
</evidence>
<dbReference type="Proteomes" id="UP001265550">
    <property type="component" value="Unassembled WGS sequence"/>
</dbReference>
<organism evidence="3 4">
    <name type="scientific">Hydrogenophaga laconesensis</name>
    <dbReference type="NCBI Taxonomy" id="1805971"/>
    <lineage>
        <taxon>Bacteria</taxon>
        <taxon>Pseudomonadati</taxon>
        <taxon>Pseudomonadota</taxon>
        <taxon>Betaproteobacteria</taxon>
        <taxon>Burkholderiales</taxon>
        <taxon>Comamonadaceae</taxon>
        <taxon>Hydrogenophaga</taxon>
    </lineage>
</organism>
<name>A0ABU1VGK5_9BURK</name>
<proteinExistence type="predicted"/>
<keyword evidence="4" id="KW-1185">Reference proteome</keyword>
<accession>A0ABU1VGK5</accession>
<dbReference type="CDD" id="cd06850">
    <property type="entry name" value="biotinyl_domain"/>
    <property type="match status" value="1"/>
</dbReference>
<dbReference type="PANTHER" id="PTHR45266">
    <property type="entry name" value="OXALOACETATE DECARBOXYLASE ALPHA CHAIN"/>
    <property type="match status" value="1"/>
</dbReference>
<dbReference type="EC" id="6.4.1.4" evidence="3"/>
<dbReference type="InterPro" id="IPR050709">
    <property type="entry name" value="Biotin_Carboxyl_Carrier/Decarb"/>
</dbReference>
<dbReference type="PANTHER" id="PTHR45266:SF3">
    <property type="entry name" value="OXALOACETATE DECARBOXYLASE ALPHA CHAIN"/>
    <property type="match status" value="1"/>
</dbReference>
<dbReference type="RefSeq" id="WP_204734802.1">
    <property type="nucleotide sequence ID" value="NZ_JAVDWE010000014.1"/>
</dbReference>
<keyword evidence="1" id="KW-0092">Biotin</keyword>
<reference evidence="3 4" key="1">
    <citation type="submission" date="2023-07" db="EMBL/GenBank/DDBJ databases">
        <title>Sorghum-associated microbial communities from plants grown in Nebraska, USA.</title>
        <authorList>
            <person name="Schachtman D."/>
        </authorList>
    </citation>
    <scope>NUCLEOTIDE SEQUENCE [LARGE SCALE GENOMIC DNA]</scope>
    <source>
        <strain evidence="3 4">BE240</strain>
    </source>
</reference>
<dbReference type="Pfam" id="PF00364">
    <property type="entry name" value="Biotin_lipoyl"/>
    <property type="match status" value="1"/>
</dbReference>
<dbReference type="EMBL" id="JAVDWE010000014">
    <property type="protein sequence ID" value="MDR7096458.1"/>
    <property type="molecule type" value="Genomic_DNA"/>
</dbReference>
<evidence type="ECO:0000313" key="3">
    <source>
        <dbReference type="EMBL" id="MDR7096458.1"/>
    </source>
</evidence>
<sequence length="166" mass="17710">MRRRYVINGKVHDLVVTRGANGVFHVSHGERKFEMQGKTLPDGRWRVTVDQRPQAVRIAAQGDSRFVHSAATGALEVEVIDLSAASGGDRAGAASDLLQAPMPGTVIAVHVAAGDAVHTGQPLIVIESMKLETTLTAPRDARVKTVHFAVGNTFALKSTLVTLQDP</sequence>
<evidence type="ECO:0000259" key="2">
    <source>
        <dbReference type="PROSITE" id="PS50968"/>
    </source>
</evidence>
<keyword evidence="3" id="KW-0436">Ligase</keyword>
<protein>
    <submittedName>
        <fullName evidence="3">3-methylcrotonyl-CoA carboxylase alpha subunit</fullName>
        <ecNumber evidence="3">6.4.1.4</ecNumber>
    </submittedName>
</protein>
<dbReference type="InterPro" id="IPR011053">
    <property type="entry name" value="Single_hybrid_motif"/>
</dbReference>
<dbReference type="Gene3D" id="2.40.50.100">
    <property type="match status" value="1"/>
</dbReference>
<evidence type="ECO:0000256" key="1">
    <source>
        <dbReference type="ARBA" id="ARBA00023267"/>
    </source>
</evidence>
<feature type="domain" description="Lipoyl-binding" evidence="2">
    <location>
        <begin position="88"/>
        <end position="164"/>
    </location>
</feature>
<gene>
    <name evidence="3" type="ORF">J2X09_004215</name>
</gene>
<dbReference type="SUPFAM" id="SSF51230">
    <property type="entry name" value="Single hybrid motif"/>
    <property type="match status" value="1"/>
</dbReference>
<dbReference type="GO" id="GO:0004485">
    <property type="term" value="F:methylcrotonoyl-CoA carboxylase activity"/>
    <property type="evidence" value="ECO:0007669"/>
    <property type="project" value="UniProtKB-EC"/>
</dbReference>
<dbReference type="InterPro" id="IPR000089">
    <property type="entry name" value="Biotin_lipoyl"/>
</dbReference>